<dbReference type="CDD" id="cd14686">
    <property type="entry name" value="bZIP"/>
    <property type="match status" value="1"/>
</dbReference>
<evidence type="ECO:0000256" key="2">
    <source>
        <dbReference type="SAM" id="SignalP"/>
    </source>
</evidence>
<comment type="caution">
    <text evidence="3">The sequence shown here is derived from an EMBL/GenBank/DDBJ whole genome shotgun (WGS) entry which is preliminary data.</text>
</comment>
<dbReference type="EMBL" id="JAJEQN010000089">
    <property type="protein sequence ID" value="MCC2223174.1"/>
    <property type="molecule type" value="Genomic_DNA"/>
</dbReference>
<organism evidence="3 4">
    <name type="scientific">Anthropogastromicrobium aceti</name>
    <dbReference type="NCBI Taxonomy" id="2981768"/>
    <lineage>
        <taxon>Bacteria</taxon>
        <taxon>Bacillati</taxon>
        <taxon>Bacillota</taxon>
        <taxon>Clostridia</taxon>
        <taxon>Lachnospirales</taxon>
        <taxon>Lachnospiraceae</taxon>
        <taxon>Anthropogastromicrobium</taxon>
    </lineage>
</organism>
<feature type="signal peptide" evidence="2">
    <location>
        <begin position="1"/>
        <end position="22"/>
    </location>
</feature>
<keyword evidence="1" id="KW-0175">Coiled coil</keyword>
<sequence length="203" mass="23210">MRKRFFTVMAAALVVSGIPVMAKETSTEEKISEAVEETKDSTEAESVVSGNEDRISEIEKQIHDLEKQIAVLKEERKQLRESNVTEIGDVIYQDESVIITYNGIKEDEYGDGYSINFITENLTDKKIIVQYEDASLNDFMFYAVYSANLAPNKKSKDEIDMYESYDEYCPMEDLEYLEFKVAVLDGDSYDEICISDPVTISFE</sequence>
<dbReference type="RefSeq" id="WP_308732643.1">
    <property type="nucleotide sequence ID" value="NZ_JAJEQN010000089.1"/>
</dbReference>
<accession>A0AAE3E7K6</accession>
<proteinExistence type="predicted"/>
<gene>
    <name evidence="3" type="ORF">LKD48_16385</name>
</gene>
<protein>
    <submittedName>
        <fullName evidence="3">Uncharacterized protein</fullName>
    </submittedName>
</protein>
<keyword evidence="2" id="KW-0732">Signal</keyword>
<dbReference type="Proteomes" id="UP001198200">
    <property type="component" value="Unassembled WGS sequence"/>
</dbReference>
<feature type="coiled-coil region" evidence="1">
    <location>
        <begin position="48"/>
        <end position="82"/>
    </location>
</feature>
<evidence type="ECO:0000256" key="1">
    <source>
        <dbReference type="SAM" id="Coils"/>
    </source>
</evidence>
<name>A0AAE3E7K6_9FIRM</name>
<keyword evidence="4" id="KW-1185">Reference proteome</keyword>
<evidence type="ECO:0000313" key="4">
    <source>
        <dbReference type="Proteomes" id="UP001198200"/>
    </source>
</evidence>
<dbReference type="AlphaFoldDB" id="A0AAE3E7K6"/>
<evidence type="ECO:0000313" key="3">
    <source>
        <dbReference type="EMBL" id="MCC2223174.1"/>
    </source>
</evidence>
<feature type="chain" id="PRO_5041906697" evidence="2">
    <location>
        <begin position="23"/>
        <end position="203"/>
    </location>
</feature>
<reference evidence="3 4" key="1">
    <citation type="submission" date="2021-10" db="EMBL/GenBank/DDBJ databases">
        <title>Anaerobic single-cell dispensing facilitates the cultivation of human gut bacteria.</title>
        <authorList>
            <person name="Afrizal A."/>
        </authorList>
    </citation>
    <scope>NUCLEOTIDE SEQUENCE [LARGE SCALE GENOMIC DNA]</scope>
    <source>
        <strain evidence="3 4">CLA-AA-H224</strain>
    </source>
</reference>